<feature type="region of interest" description="Disordered" evidence="5">
    <location>
        <begin position="413"/>
        <end position="598"/>
    </location>
</feature>
<dbReference type="Proteomes" id="UP000011976">
    <property type="component" value="Unassembled WGS sequence"/>
</dbReference>
<feature type="region of interest" description="Disordered" evidence="5">
    <location>
        <begin position="71"/>
        <end position="91"/>
    </location>
</feature>
<dbReference type="GO" id="GO:0071944">
    <property type="term" value="C:cell periphery"/>
    <property type="evidence" value="ECO:0007669"/>
    <property type="project" value="UniProtKB-ARBA"/>
</dbReference>
<feature type="compositionally biased region" description="Low complexity" evidence="5">
    <location>
        <begin position="499"/>
        <end position="513"/>
    </location>
</feature>
<feature type="region of interest" description="Disordered" evidence="5">
    <location>
        <begin position="114"/>
        <end position="195"/>
    </location>
</feature>
<evidence type="ECO:0000313" key="9">
    <source>
        <dbReference type="Proteomes" id="UP000011976"/>
    </source>
</evidence>
<organism evidence="8 9">
    <name type="scientific">Pseudozyma antarctica (strain T-34)</name>
    <name type="common">Yeast</name>
    <name type="synonym">Candida antarctica</name>
    <dbReference type="NCBI Taxonomy" id="1151754"/>
    <lineage>
        <taxon>Eukaryota</taxon>
        <taxon>Fungi</taxon>
        <taxon>Dikarya</taxon>
        <taxon>Basidiomycota</taxon>
        <taxon>Ustilaginomycotina</taxon>
        <taxon>Ustilaginomycetes</taxon>
        <taxon>Ustilaginales</taxon>
        <taxon>Ustilaginaceae</taxon>
        <taxon>Moesziomyces</taxon>
    </lineage>
</organism>
<keyword evidence="7" id="KW-0732">Signal</keyword>
<evidence type="ECO:0000256" key="6">
    <source>
        <dbReference type="SAM" id="Phobius"/>
    </source>
</evidence>
<dbReference type="AlphaFoldDB" id="M9MBS3"/>
<feature type="region of interest" description="Disordered" evidence="5">
    <location>
        <begin position="321"/>
        <end position="393"/>
    </location>
</feature>
<sequence length="624" mass="65656">MKTQAGLAVLAVAVLASGCSAEATREVAGSRDLFDQMVQSLASKWMPGYRGDGLQWSVHPLPRNVKRQNSASPMVLQPAGDEEGQGLGSLAGLFGGGGSASVLAASPSRSATQASATDSASASPASSAASSAATPSADRSASSTPATSSIPTAAAFSLSTPSPSASSTSSSVSSTASARPSMSAQKDDDAPPPSLLSPKHKFFPLVVAGMAAAGLLALMLLIAIARAVAHDQLRRDKLKQSYGFDEYSDKPGKTGDKFTSNPGVGAARSLRRAMTRKKLGSFARRTADGSVLIEVGDEVFAVPPHLADSYRDRILREKRSRSDLSQEGLFGNVQPRHLSDGGPDADDSTARAAYDTMLQGEQRPSRSLSQRLTDRFKSITTSPKPMGAYSFDAREKGAVRQVDLARPTLTKGGAEWSIQPQTQPQSQPQSQPQPEYGTARVVERTSARPPPPRDTSKPVTRKAPPKLELSTLTAKLQDLEKQSNVSSSSGHSRRLPAEASISRSAASSASANGTFGGSGSGSDLEAGLPGAFPERSKSLARARSVKPLILSTERVGGYRHRHPDAHRSRTQVRPTKPLERKSTVALASPTRFSHDKNPALVVHPEKPQAAFRPLPVPPPFTLPK</sequence>
<dbReference type="InterPro" id="IPR051694">
    <property type="entry name" value="Immunoregulatory_rcpt-like"/>
</dbReference>
<dbReference type="PANTHER" id="PTHR15549">
    <property type="entry name" value="PAIRED IMMUNOGLOBULIN-LIKE TYPE 2 RECEPTOR"/>
    <property type="match status" value="1"/>
</dbReference>
<evidence type="ECO:0000256" key="3">
    <source>
        <dbReference type="ARBA" id="ARBA00022989"/>
    </source>
</evidence>
<name>M9MBS3_PSEA3</name>
<dbReference type="GO" id="GO:0016020">
    <property type="term" value="C:membrane"/>
    <property type="evidence" value="ECO:0007669"/>
    <property type="project" value="UniProtKB-SubCell"/>
</dbReference>
<gene>
    <name evidence="8" type="ORF">PANT_7c00333</name>
</gene>
<feature type="compositionally biased region" description="Low complexity" evidence="5">
    <location>
        <begin position="114"/>
        <end position="184"/>
    </location>
</feature>
<accession>M9MBS3</accession>
<protein>
    <submittedName>
        <fullName evidence="8">Uncharacterized protein</fullName>
    </submittedName>
</protein>
<dbReference type="PROSITE" id="PS51257">
    <property type="entry name" value="PROKAR_LIPOPROTEIN"/>
    <property type="match status" value="1"/>
</dbReference>
<feature type="compositionally biased region" description="Basic residues" evidence="5">
    <location>
        <begin position="557"/>
        <end position="570"/>
    </location>
</feature>
<feature type="chain" id="PRO_5004100719" evidence="7">
    <location>
        <begin position="22"/>
        <end position="624"/>
    </location>
</feature>
<evidence type="ECO:0000256" key="1">
    <source>
        <dbReference type="ARBA" id="ARBA00004167"/>
    </source>
</evidence>
<evidence type="ECO:0000256" key="5">
    <source>
        <dbReference type="SAM" id="MobiDB-lite"/>
    </source>
</evidence>
<keyword evidence="3 6" id="KW-1133">Transmembrane helix</keyword>
<comment type="subcellular location">
    <subcellularLocation>
        <location evidence="1">Membrane</location>
        <topology evidence="1">Single-pass membrane protein</topology>
    </subcellularLocation>
</comment>
<dbReference type="PANTHER" id="PTHR15549:SF30">
    <property type="entry name" value="MID2 DOMAIN-CONTAINING PROTEIN"/>
    <property type="match status" value="1"/>
</dbReference>
<keyword evidence="2 6" id="KW-0812">Transmembrane</keyword>
<evidence type="ECO:0000256" key="4">
    <source>
        <dbReference type="ARBA" id="ARBA00023136"/>
    </source>
</evidence>
<dbReference type="OrthoDB" id="2555569at2759"/>
<evidence type="ECO:0000256" key="7">
    <source>
        <dbReference type="SAM" id="SignalP"/>
    </source>
</evidence>
<keyword evidence="4 6" id="KW-0472">Membrane</keyword>
<dbReference type="STRING" id="1151754.M9MBS3"/>
<feature type="signal peptide" evidence="7">
    <location>
        <begin position="1"/>
        <end position="21"/>
    </location>
</feature>
<feature type="transmembrane region" description="Helical" evidence="6">
    <location>
        <begin position="202"/>
        <end position="229"/>
    </location>
</feature>
<dbReference type="EMBL" id="DF196773">
    <property type="protein sequence ID" value="GAC72913.1"/>
    <property type="molecule type" value="Genomic_DNA"/>
</dbReference>
<evidence type="ECO:0000256" key="2">
    <source>
        <dbReference type="ARBA" id="ARBA00022692"/>
    </source>
</evidence>
<feature type="compositionally biased region" description="Low complexity" evidence="5">
    <location>
        <begin position="419"/>
        <end position="434"/>
    </location>
</feature>
<evidence type="ECO:0000313" key="8">
    <source>
        <dbReference type="EMBL" id="GAC72913.1"/>
    </source>
</evidence>
<reference evidence="9" key="1">
    <citation type="journal article" date="2013" name="Genome Announc.">
        <title>Genome sequence of the basidiomycetous yeast Pseudozyma antarctica T-34, a producer of the glycolipid biosurfactants mannosylerythritol lipids.</title>
        <authorList>
            <person name="Morita T."/>
            <person name="Koike H."/>
            <person name="Koyama Y."/>
            <person name="Hagiwara H."/>
            <person name="Ito E."/>
            <person name="Fukuoka T."/>
            <person name="Imura T."/>
            <person name="Machida M."/>
            <person name="Kitamoto D."/>
        </authorList>
    </citation>
    <scope>NUCLEOTIDE SEQUENCE [LARGE SCALE GENOMIC DNA]</scope>
    <source>
        <strain evidence="9">T-34</strain>
    </source>
</reference>
<proteinExistence type="predicted"/>